<feature type="region of interest" description="Disordered" evidence="1">
    <location>
        <begin position="1"/>
        <end position="45"/>
    </location>
</feature>
<evidence type="ECO:0000313" key="3">
    <source>
        <dbReference type="Proteomes" id="UP001642720"/>
    </source>
</evidence>
<accession>A0ABY2HAW8</accession>
<proteinExistence type="predicted"/>
<evidence type="ECO:0000313" key="2">
    <source>
        <dbReference type="EMBL" id="TFB04530.1"/>
    </source>
</evidence>
<feature type="compositionally biased region" description="Basic and acidic residues" evidence="1">
    <location>
        <begin position="14"/>
        <end position="25"/>
    </location>
</feature>
<sequence>MGISITISVGRNRPQLDPELGDKDSGSSTAAPRFPTDYPAGLFPDGPPGRAKLKCDVRGCATCTLYGVVRKENAKEIGLISAVLSSAP</sequence>
<dbReference type="EMBL" id="PPTA01000004">
    <property type="protein sequence ID" value="TFB04530.1"/>
    <property type="molecule type" value="Genomic_DNA"/>
</dbReference>
<dbReference type="GeneID" id="300575684"/>
<organism evidence="2 3">
    <name type="scientific">Trichoderma ghanense</name>
    <dbReference type="NCBI Taxonomy" id="65468"/>
    <lineage>
        <taxon>Eukaryota</taxon>
        <taxon>Fungi</taxon>
        <taxon>Dikarya</taxon>
        <taxon>Ascomycota</taxon>
        <taxon>Pezizomycotina</taxon>
        <taxon>Sordariomycetes</taxon>
        <taxon>Hypocreomycetidae</taxon>
        <taxon>Hypocreales</taxon>
        <taxon>Hypocreaceae</taxon>
        <taxon>Trichoderma</taxon>
    </lineage>
</organism>
<reference evidence="2 3" key="1">
    <citation type="submission" date="2018-01" db="EMBL/GenBank/DDBJ databases">
        <title>Genome characterization of the sugarcane-associated fungus Trichoderma ghanense CCMA-1212 and their application in lignocelulose bioconversion.</title>
        <authorList>
            <person name="Steindorff A.S."/>
            <person name="Mendes T.D."/>
            <person name="Vilela E.S.D."/>
            <person name="Rodrigues D.S."/>
            <person name="Formighieri E.F."/>
            <person name="Melo I.S."/>
            <person name="Favaro L.C.L."/>
        </authorList>
    </citation>
    <scope>NUCLEOTIDE SEQUENCE [LARGE SCALE GENOMIC DNA]</scope>
    <source>
        <strain evidence="2 3">CCMA-1212</strain>
    </source>
</reference>
<keyword evidence="3" id="KW-1185">Reference proteome</keyword>
<dbReference type="RefSeq" id="XP_073560731.1">
    <property type="nucleotide sequence ID" value="XM_073701234.1"/>
</dbReference>
<dbReference type="Proteomes" id="UP001642720">
    <property type="component" value="Unassembled WGS sequence"/>
</dbReference>
<protein>
    <submittedName>
        <fullName evidence="2">Uncharacterized protein</fullName>
    </submittedName>
</protein>
<comment type="caution">
    <text evidence="2">The sequence shown here is derived from an EMBL/GenBank/DDBJ whole genome shotgun (WGS) entry which is preliminary data.</text>
</comment>
<evidence type="ECO:0000256" key="1">
    <source>
        <dbReference type="SAM" id="MobiDB-lite"/>
    </source>
</evidence>
<name>A0ABY2HAW8_9HYPO</name>
<gene>
    <name evidence="2" type="ORF">CCMA1212_003905</name>
</gene>